<proteinExistence type="predicted"/>
<evidence type="ECO:0000313" key="4">
    <source>
        <dbReference type="EMBL" id="AXB43154.1"/>
    </source>
</evidence>
<name>A0A344L530_9PSEU</name>
<dbReference type="EMBL" id="CP015163">
    <property type="protein sequence ID" value="AXB43154.1"/>
    <property type="molecule type" value="Genomic_DNA"/>
</dbReference>
<gene>
    <name evidence="4" type="ORF">A4R43_11820</name>
</gene>
<dbReference type="Pfam" id="PF00440">
    <property type="entry name" value="TetR_N"/>
    <property type="match status" value="2"/>
</dbReference>
<protein>
    <recommendedName>
        <fullName evidence="3">HTH tetR-type domain-containing protein</fullName>
    </recommendedName>
</protein>
<organism evidence="4 5">
    <name type="scientific">Amycolatopsis albispora</name>
    <dbReference type="NCBI Taxonomy" id="1804986"/>
    <lineage>
        <taxon>Bacteria</taxon>
        <taxon>Bacillati</taxon>
        <taxon>Actinomycetota</taxon>
        <taxon>Actinomycetes</taxon>
        <taxon>Pseudonocardiales</taxon>
        <taxon>Pseudonocardiaceae</taxon>
        <taxon>Amycolatopsis</taxon>
    </lineage>
</organism>
<dbReference type="PROSITE" id="PS50977">
    <property type="entry name" value="HTH_TETR_2"/>
    <property type="match status" value="2"/>
</dbReference>
<evidence type="ECO:0000259" key="3">
    <source>
        <dbReference type="PROSITE" id="PS50977"/>
    </source>
</evidence>
<sequence length="382" mass="41187">MPAASRSAQIAATAAELFCARGYHNVGVTEIAAALGLTGPAIYRHFPGKRAILVAAIGDLCEGVAAAVEGPAGGCGPAGERLDEAFRALVELSLQRRTAARLYQWEGRHLSGPEWTRLAGRIREVLEPLRGLLRQARPELSKPEASLLVRAALSVVVSPSTHRATLSRAKARETLLDCCRTVLAATGLPPADDTVPPSPSLDLLPRRERLLAEAVRLFHRDGYHAVAMEDVGAAAGINSSGVYRHFASKPALLAAIYHRAAGRVELVTVDALTALDAPGDPLERLVRGYTELTYGQAELAGIYLAEHGNLPEADRAELHRVQRRQVDVWLRLTEAERPGDSPGELRFRVHAALNVITDLARVRRPHGGPAHAEHLVLALLRR</sequence>
<feature type="DNA-binding region" description="H-T-H motif" evidence="2">
    <location>
        <begin position="27"/>
        <end position="46"/>
    </location>
</feature>
<dbReference type="Proteomes" id="UP000250434">
    <property type="component" value="Chromosome"/>
</dbReference>
<dbReference type="SUPFAM" id="SSF46689">
    <property type="entry name" value="Homeodomain-like"/>
    <property type="match status" value="2"/>
</dbReference>
<dbReference type="OrthoDB" id="4456617at2"/>
<keyword evidence="5" id="KW-1185">Reference proteome</keyword>
<dbReference type="InterPro" id="IPR050109">
    <property type="entry name" value="HTH-type_TetR-like_transc_reg"/>
</dbReference>
<dbReference type="KEGG" id="aab:A4R43_11820"/>
<evidence type="ECO:0000256" key="2">
    <source>
        <dbReference type="PROSITE-ProRule" id="PRU00335"/>
    </source>
</evidence>
<keyword evidence="1 2" id="KW-0238">DNA-binding</keyword>
<feature type="domain" description="HTH tetR-type" evidence="3">
    <location>
        <begin position="204"/>
        <end position="264"/>
    </location>
</feature>
<reference evidence="4 5" key="1">
    <citation type="submission" date="2016-04" db="EMBL/GenBank/DDBJ databases">
        <title>Complete genome sequence and analysis of deep-sea sediment isolate, Amycolatopsis sp. WP1.</title>
        <authorList>
            <person name="Wang H."/>
            <person name="Chen S."/>
            <person name="Wu Q."/>
        </authorList>
    </citation>
    <scope>NUCLEOTIDE SEQUENCE [LARGE SCALE GENOMIC DNA]</scope>
    <source>
        <strain evidence="4 5">WP1</strain>
    </source>
</reference>
<dbReference type="GO" id="GO:0000976">
    <property type="term" value="F:transcription cis-regulatory region binding"/>
    <property type="evidence" value="ECO:0007669"/>
    <property type="project" value="TreeGrafter"/>
</dbReference>
<dbReference type="RefSeq" id="WP_113692399.1">
    <property type="nucleotide sequence ID" value="NZ_CP015163.1"/>
</dbReference>
<dbReference type="InterPro" id="IPR009057">
    <property type="entry name" value="Homeodomain-like_sf"/>
</dbReference>
<feature type="domain" description="HTH tetR-type" evidence="3">
    <location>
        <begin position="4"/>
        <end position="64"/>
    </location>
</feature>
<feature type="DNA-binding region" description="H-T-H motif" evidence="2">
    <location>
        <begin position="227"/>
        <end position="246"/>
    </location>
</feature>
<dbReference type="Gene3D" id="1.10.10.60">
    <property type="entry name" value="Homeodomain-like"/>
    <property type="match status" value="2"/>
</dbReference>
<dbReference type="InterPro" id="IPR036271">
    <property type="entry name" value="Tet_transcr_reg_TetR-rel_C_sf"/>
</dbReference>
<dbReference type="SUPFAM" id="SSF48498">
    <property type="entry name" value="Tetracyclin repressor-like, C-terminal domain"/>
    <property type="match status" value="1"/>
</dbReference>
<evidence type="ECO:0000313" key="5">
    <source>
        <dbReference type="Proteomes" id="UP000250434"/>
    </source>
</evidence>
<accession>A0A344L530</accession>
<dbReference type="PANTHER" id="PTHR30055">
    <property type="entry name" value="HTH-TYPE TRANSCRIPTIONAL REGULATOR RUTR"/>
    <property type="match status" value="1"/>
</dbReference>
<dbReference type="GO" id="GO:0003700">
    <property type="term" value="F:DNA-binding transcription factor activity"/>
    <property type="evidence" value="ECO:0007669"/>
    <property type="project" value="TreeGrafter"/>
</dbReference>
<evidence type="ECO:0000256" key="1">
    <source>
        <dbReference type="ARBA" id="ARBA00023125"/>
    </source>
</evidence>
<dbReference type="PRINTS" id="PR00455">
    <property type="entry name" value="HTHTETR"/>
</dbReference>
<dbReference type="AlphaFoldDB" id="A0A344L530"/>
<dbReference type="PANTHER" id="PTHR30055:SF237">
    <property type="entry name" value="TRANSCRIPTIONAL REPRESSOR MCE3R"/>
    <property type="match status" value="1"/>
</dbReference>
<dbReference type="Gene3D" id="1.10.357.10">
    <property type="entry name" value="Tetracycline Repressor, domain 2"/>
    <property type="match status" value="2"/>
</dbReference>
<dbReference type="InterPro" id="IPR001647">
    <property type="entry name" value="HTH_TetR"/>
</dbReference>